<evidence type="ECO:0000256" key="4">
    <source>
        <dbReference type="ARBA" id="ARBA00022692"/>
    </source>
</evidence>
<sequence>MNRILDYIFFLYFASHIPITIFVDSQVLLPKWFYPKQLLDLKDWYCREYRDPMMVAPPAWFKTFVYCEMLVQFPFFFVALFAFWKGIEQCKWIRIPLIVYSTHVATTTIAICYHIYAHDFRTSAFPGPESMPQRLLLLSFYFPYLLIPVMSLIDALFSSVYRQDCKKKIS</sequence>
<feature type="domain" description="EXPERA" evidence="10">
    <location>
        <begin position="5"/>
        <end position="152"/>
    </location>
</feature>
<keyword evidence="4 9" id="KW-0812">Transmembrane</keyword>
<evidence type="ECO:0000256" key="8">
    <source>
        <dbReference type="ARBA" id="ARBA00031073"/>
    </source>
</evidence>
<keyword evidence="12" id="KW-1185">Reference proteome</keyword>
<dbReference type="PANTHER" id="PTHR31204:SF1">
    <property type="entry name" value="SIGMA INTRACELLULAR RECEPTOR 2"/>
    <property type="match status" value="1"/>
</dbReference>
<feature type="transmembrane region" description="Helical" evidence="9">
    <location>
        <begin position="136"/>
        <end position="161"/>
    </location>
</feature>
<keyword evidence="5" id="KW-0256">Endoplasmic reticulum</keyword>
<evidence type="ECO:0000256" key="9">
    <source>
        <dbReference type="PIRNR" id="PIRNR031032"/>
    </source>
</evidence>
<evidence type="ECO:0000256" key="6">
    <source>
        <dbReference type="ARBA" id="ARBA00022989"/>
    </source>
</evidence>
<evidence type="ECO:0000256" key="1">
    <source>
        <dbReference type="ARBA" id="ARBA00004477"/>
    </source>
</evidence>
<evidence type="ECO:0000256" key="3">
    <source>
        <dbReference type="ARBA" id="ARBA00018102"/>
    </source>
</evidence>
<feature type="transmembrane region" description="Helical" evidence="9">
    <location>
        <begin position="63"/>
        <end position="83"/>
    </location>
</feature>
<dbReference type="PIRSF" id="PIRSF031032">
    <property type="entry name" value="TMP_97_prd"/>
    <property type="match status" value="1"/>
</dbReference>
<dbReference type="InterPro" id="IPR033118">
    <property type="entry name" value="EXPERA"/>
</dbReference>
<keyword evidence="6 9" id="KW-1133">Transmembrane helix</keyword>
<comment type="caution">
    <text evidence="11">The sequence shown here is derived from an EMBL/GenBank/DDBJ whole genome shotgun (WGS) entry which is preliminary data.</text>
</comment>
<evidence type="ECO:0000256" key="5">
    <source>
        <dbReference type="ARBA" id="ARBA00022824"/>
    </source>
</evidence>
<organism evidence="11 12">
    <name type="scientific">Tegillarca granosa</name>
    <name type="common">Malaysian cockle</name>
    <name type="synonym">Anadara granosa</name>
    <dbReference type="NCBI Taxonomy" id="220873"/>
    <lineage>
        <taxon>Eukaryota</taxon>
        <taxon>Metazoa</taxon>
        <taxon>Spiralia</taxon>
        <taxon>Lophotrochozoa</taxon>
        <taxon>Mollusca</taxon>
        <taxon>Bivalvia</taxon>
        <taxon>Autobranchia</taxon>
        <taxon>Pteriomorphia</taxon>
        <taxon>Arcoida</taxon>
        <taxon>Arcoidea</taxon>
        <taxon>Arcidae</taxon>
        <taxon>Tegillarca</taxon>
    </lineage>
</organism>
<accession>A0ABQ9DYV2</accession>
<reference evidence="11 12" key="1">
    <citation type="submission" date="2022-12" db="EMBL/GenBank/DDBJ databases">
        <title>Chromosome-level genome of Tegillarca granosa.</title>
        <authorList>
            <person name="Kim J."/>
        </authorList>
    </citation>
    <scope>NUCLEOTIDE SEQUENCE [LARGE SCALE GENOMIC DNA]</scope>
    <source>
        <strain evidence="11">Teg-2019</strain>
        <tissue evidence="11">Adductor muscle</tissue>
    </source>
</reference>
<dbReference type="Proteomes" id="UP001217089">
    <property type="component" value="Unassembled WGS sequence"/>
</dbReference>
<proteinExistence type="inferred from homology"/>
<name>A0ABQ9DYV2_TEGGR</name>
<comment type="similarity">
    <text evidence="2">Belongs to the TMEM97/sigma-2 receptor family.</text>
</comment>
<dbReference type="EMBL" id="JARBDR010000923">
    <property type="protein sequence ID" value="KAJ8298177.1"/>
    <property type="molecule type" value="Genomic_DNA"/>
</dbReference>
<evidence type="ECO:0000313" key="11">
    <source>
        <dbReference type="EMBL" id="KAJ8298177.1"/>
    </source>
</evidence>
<evidence type="ECO:0000259" key="10">
    <source>
        <dbReference type="PROSITE" id="PS51751"/>
    </source>
</evidence>
<dbReference type="InterPro" id="IPR051987">
    <property type="entry name" value="Sigma-2_receptor-like"/>
</dbReference>
<evidence type="ECO:0000256" key="2">
    <source>
        <dbReference type="ARBA" id="ARBA00009096"/>
    </source>
</evidence>
<feature type="transmembrane region" description="Helical" evidence="9">
    <location>
        <begin position="95"/>
        <end position="116"/>
    </location>
</feature>
<keyword evidence="7 9" id="KW-0472">Membrane</keyword>
<dbReference type="Pfam" id="PF05241">
    <property type="entry name" value="EBP"/>
    <property type="match status" value="1"/>
</dbReference>
<dbReference type="InterPro" id="IPR016964">
    <property type="entry name" value="Sigma2_recept"/>
</dbReference>
<protein>
    <recommendedName>
        <fullName evidence="3">Sigma intracellular receptor 2</fullName>
    </recommendedName>
    <alternativeName>
        <fullName evidence="8">Transmembrane protein 97</fullName>
    </alternativeName>
</protein>
<dbReference type="PROSITE" id="PS51751">
    <property type="entry name" value="EXPERA"/>
    <property type="match status" value="1"/>
</dbReference>
<comment type="subcellular location">
    <subcellularLocation>
        <location evidence="1">Endoplasmic reticulum membrane</location>
        <topology evidence="1">Multi-pass membrane protein</topology>
    </subcellularLocation>
</comment>
<gene>
    <name evidence="11" type="ORF">KUTeg_024708</name>
</gene>
<evidence type="ECO:0000313" key="12">
    <source>
        <dbReference type="Proteomes" id="UP001217089"/>
    </source>
</evidence>
<feature type="transmembrane region" description="Helical" evidence="9">
    <location>
        <begin position="7"/>
        <end position="29"/>
    </location>
</feature>
<evidence type="ECO:0000256" key="7">
    <source>
        <dbReference type="ARBA" id="ARBA00023136"/>
    </source>
</evidence>
<dbReference type="PANTHER" id="PTHR31204">
    <property type="entry name" value="SIGMA INTRACELLULAR RECEPTOR 2"/>
    <property type="match status" value="1"/>
</dbReference>